<feature type="transmembrane region" description="Helical" evidence="10">
    <location>
        <begin position="244"/>
        <end position="269"/>
    </location>
</feature>
<evidence type="ECO:0000313" key="12">
    <source>
        <dbReference type="Proteomes" id="UP001156870"/>
    </source>
</evidence>
<dbReference type="InterPro" id="IPR050222">
    <property type="entry name" value="MATE_MdtK"/>
</dbReference>
<keyword evidence="7" id="KW-0406">Ion transport</keyword>
<dbReference type="InterPro" id="IPR002528">
    <property type="entry name" value="MATE_fam"/>
</dbReference>
<dbReference type="EMBL" id="BSPD01000030">
    <property type="protein sequence ID" value="GLS25490.1"/>
    <property type="molecule type" value="Genomic_DNA"/>
</dbReference>
<evidence type="ECO:0000256" key="5">
    <source>
        <dbReference type="ARBA" id="ARBA00022692"/>
    </source>
</evidence>
<reference evidence="11 12" key="1">
    <citation type="journal article" date="2014" name="Int. J. Syst. Evol. Microbiol.">
        <title>Complete genome sequence of Corynebacterium casei LMG S-19264T (=DSM 44701T), isolated from a smear-ripened cheese.</title>
        <authorList>
            <consortium name="US DOE Joint Genome Institute (JGI-PGF)"/>
            <person name="Walter F."/>
            <person name="Albersmeier A."/>
            <person name="Kalinowski J."/>
            <person name="Ruckert C."/>
        </authorList>
    </citation>
    <scope>NUCLEOTIDE SEQUENCE [LARGE SCALE GENOMIC DNA]</scope>
    <source>
        <strain evidence="11 12">NBRC 110095</strain>
    </source>
</reference>
<evidence type="ECO:0000256" key="4">
    <source>
        <dbReference type="ARBA" id="ARBA00022475"/>
    </source>
</evidence>
<keyword evidence="5 10" id="KW-0812">Transmembrane</keyword>
<keyword evidence="6 10" id="KW-1133">Transmembrane helix</keyword>
<name>A0AA37WLW2_9GAMM</name>
<dbReference type="GO" id="GO:0005886">
    <property type="term" value="C:plasma membrane"/>
    <property type="evidence" value="ECO:0007669"/>
    <property type="project" value="UniProtKB-SubCell"/>
</dbReference>
<feature type="transmembrane region" description="Helical" evidence="10">
    <location>
        <begin position="205"/>
        <end position="223"/>
    </location>
</feature>
<evidence type="ECO:0000256" key="2">
    <source>
        <dbReference type="ARBA" id="ARBA00022448"/>
    </source>
</evidence>
<evidence type="ECO:0000256" key="9">
    <source>
        <dbReference type="ARBA" id="ARBA00031636"/>
    </source>
</evidence>
<keyword evidence="2" id="KW-0813">Transport</keyword>
<protein>
    <recommendedName>
        <fullName evidence="9">Multidrug-efflux transporter</fullName>
    </recommendedName>
</protein>
<dbReference type="GO" id="GO:0042910">
    <property type="term" value="F:xenobiotic transmembrane transporter activity"/>
    <property type="evidence" value="ECO:0007669"/>
    <property type="project" value="InterPro"/>
</dbReference>
<dbReference type="Proteomes" id="UP001156870">
    <property type="component" value="Unassembled WGS sequence"/>
</dbReference>
<comment type="caution">
    <text evidence="11">The sequence shown here is derived from an EMBL/GenBank/DDBJ whole genome shotgun (WGS) entry which is preliminary data.</text>
</comment>
<feature type="transmembrane region" description="Helical" evidence="10">
    <location>
        <begin position="323"/>
        <end position="342"/>
    </location>
</feature>
<evidence type="ECO:0000256" key="1">
    <source>
        <dbReference type="ARBA" id="ARBA00004429"/>
    </source>
</evidence>
<dbReference type="RefSeq" id="WP_232592007.1">
    <property type="nucleotide sequence ID" value="NZ_BSPD01000030.1"/>
</dbReference>
<gene>
    <name evidence="11" type="primary">norM</name>
    <name evidence="11" type="ORF">GCM10007877_12040</name>
</gene>
<evidence type="ECO:0000256" key="7">
    <source>
        <dbReference type="ARBA" id="ARBA00023065"/>
    </source>
</evidence>
<evidence type="ECO:0000313" key="11">
    <source>
        <dbReference type="EMBL" id="GLS25490.1"/>
    </source>
</evidence>
<feature type="transmembrane region" description="Helical" evidence="10">
    <location>
        <begin position="57"/>
        <end position="78"/>
    </location>
</feature>
<comment type="subcellular location">
    <subcellularLocation>
        <location evidence="1">Cell inner membrane</location>
        <topology evidence="1">Multi-pass membrane protein</topology>
    </subcellularLocation>
</comment>
<feature type="transmembrane region" description="Helical" evidence="10">
    <location>
        <begin position="131"/>
        <end position="152"/>
    </location>
</feature>
<feature type="transmembrane region" description="Helical" evidence="10">
    <location>
        <begin position="164"/>
        <end position="185"/>
    </location>
</feature>
<feature type="transmembrane region" description="Helical" evidence="10">
    <location>
        <begin position="16"/>
        <end position="37"/>
    </location>
</feature>
<evidence type="ECO:0000256" key="10">
    <source>
        <dbReference type="SAM" id="Phobius"/>
    </source>
</evidence>
<dbReference type="Pfam" id="PF01554">
    <property type="entry name" value="MatE"/>
    <property type="match status" value="2"/>
</dbReference>
<feature type="transmembrane region" description="Helical" evidence="10">
    <location>
        <begin position="281"/>
        <end position="302"/>
    </location>
</feature>
<keyword evidence="4" id="KW-1003">Cell membrane</keyword>
<accession>A0AA37WLW2</accession>
<dbReference type="AlphaFoldDB" id="A0AA37WLW2"/>
<dbReference type="GO" id="GO:0015297">
    <property type="term" value="F:antiporter activity"/>
    <property type="evidence" value="ECO:0007669"/>
    <property type="project" value="UniProtKB-KW"/>
</dbReference>
<dbReference type="NCBIfam" id="TIGR00797">
    <property type="entry name" value="matE"/>
    <property type="match status" value="1"/>
</dbReference>
<keyword evidence="8 10" id="KW-0472">Membrane</keyword>
<dbReference type="PANTHER" id="PTHR43298:SF2">
    <property type="entry name" value="FMN_FAD EXPORTER YEEO-RELATED"/>
    <property type="match status" value="1"/>
</dbReference>
<dbReference type="CDD" id="cd13131">
    <property type="entry name" value="MATE_NorM_like"/>
    <property type="match status" value="1"/>
</dbReference>
<sequence length="462" mass="49806">MNISKRSERFFTEASILLKLGFPLIISHLAIIGMGATDTLMAGRVNTANLAGLAIGSGIWSALSVFILGICGSTATIAAQLHGARRRSRIGFQMQQSLWIGLATALIIASILICAPFWIPRLNLGDTANTISAHYLSVLSLGCIGFTLTAVLRGICEAVGDTHLAMWTNISIFLLNIVLDYAFVFGKWGLPEMGAIGCAWASNCAYWIAFGILFIILQRHSVYRTYHLFSKLWRPQLRHAKAHLAIGVPLAIGVSAEVFFFTGIASFAAPLGDTAVAAHQIVQSFGAVLYMMPLGLSVALCIRCAQLRGANQTTQAAFAARSGVAVAASLALLSAIITLLLRDWVPGWYTPDLKVQRIASDVLILCAIYQFMDAIQATSWGALRGYGDVKVPMGMQLTAYWVVGFPIGWGLAYPSNLGIFGFWIGIVSGLSTAAVLMGVRLLYRIRVEQRQQQPLSLDSSSS</sequence>
<feature type="transmembrane region" description="Helical" evidence="10">
    <location>
        <begin position="98"/>
        <end position="119"/>
    </location>
</feature>
<keyword evidence="12" id="KW-1185">Reference proteome</keyword>
<dbReference type="PIRSF" id="PIRSF006603">
    <property type="entry name" value="DinF"/>
    <property type="match status" value="1"/>
</dbReference>
<organism evidence="11 12">
    <name type="scientific">Marinibactrum halimedae</name>
    <dbReference type="NCBI Taxonomy" id="1444977"/>
    <lineage>
        <taxon>Bacteria</taxon>
        <taxon>Pseudomonadati</taxon>
        <taxon>Pseudomonadota</taxon>
        <taxon>Gammaproteobacteria</taxon>
        <taxon>Cellvibrionales</taxon>
        <taxon>Cellvibrionaceae</taxon>
        <taxon>Marinibactrum</taxon>
    </lineage>
</organism>
<proteinExistence type="predicted"/>
<keyword evidence="3" id="KW-0050">Antiport</keyword>
<evidence type="ECO:0000256" key="3">
    <source>
        <dbReference type="ARBA" id="ARBA00022449"/>
    </source>
</evidence>
<dbReference type="InterPro" id="IPR048279">
    <property type="entry name" value="MdtK-like"/>
</dbReference>
<dbReference type="GO" id="GO:0006811">
    <property type="term" value="P:monoatomic ion transport"/>
    <property type="evidence" value="ECO:0007669"/>
    <property type="project" value="UniProtKB-KW"/>
</dbReference>
<evidence type="ECO:0000256" key="6">
    <source>
        <dbReference type="ARBA" id="ARBA00022989"/>
    </source>
</evidence>
<dbReference type="PANTHER" id="PTHR43298">
    <property type="entry name" value="MULTIDRUG RESISTANCE PROTEIN NORM-RELATED"/>
    <property type="match status" value="1"/>
</dbReference>
<evidence type="ECO:0000256" key="8">
    <source>
        <dbReference type="ARBA" id="ARBA00023136"/>
    </source>
</evidence>
<feature type="transmembrane region" description="Helical" evidence="10">
    <location>
        <begin position="419"/>
        <end position="443"/>
    </location>
</feature>